<organism evidence="1 2">
    <name type="scientific">Rossellomorea vietnamensis</name>
    <dbReference type="NCBI Taxonomy" id="218284"/>
    <lineage>
        <taxon>Bacteria</taxon>
        <taxon>Bacillati</taxon>
        <taxon>Bacillota</taxon>
        <taxon>Bacilli</taxon>
        <taxon>Bacillales</taxon>
        <taxon>Bacillaceae</taxon>
        <taxon>Rossellomorea</taxon>
    </lineage>
</organism>
<dbReference type="EMBL" id="CP104558">
    <property type="protein sequence ID" value="UXH46350.1"/>
    <property type="molecule type" value="Genomic_DNA"/>
</dbReference>
<keyword evidence="2" id="KW-1185">Reference proteome</keyword>
<name>A0ACD4CCF3_9BACI</name>
<proteinExistence type="predicted"/>
<sequence length="185" mass="21024">MKALFLLYDHYVEWEISPLSYIFSVTNVEIETTALQKEVTNSGKFRINVDRLVEECEVSDYDILVIPGGDPEPLLEEEAFLKLIQDFDQENKWIAAICGASTFLGKSSVLRNRTYSTSIDISEFPSCFDPAYQSKADTTVCENLITAEGSAYVEFAVEVGKQLNLFNDREDELETMLFFKNLLRG</sequence>
<gene>
    <name evidence="1" type="ORF">N5C46_10020</name>
</gene>
<accession>A0ACD4CCF3</accession>
<evidence type="ECO:0000313" key="1">
    <source>
        <dbReference type="EMBL" id="UXH46350.1"/>
    </source>
</evidence>
<reference evidence="1" key="1">
    <citation type="submission" date="2022-09" db="EMBL/GenBank/DDBJ databases">
        <title>Complete genome sequence of Rossellomorea vietnamensis strain RL-WG62, a newly isolated PGPR with the potential for plant salinity stress alleviation.</title>
        <authorList>
            <person name="Ren L."/>
            <person name="Wang G."/>
            <person name="Hu H."/>
        </authorList>
    </citation>
    <scope>NUCLEOTIDE SEQUENCE</scope>
    <source>
        <strain evidence="1">RL-WG62</strain>
    </source>
</reference>
<evidence type="ECO:0000313" key="2">
    <source>
        <dbReference type="Proteomes" id="UP001064027"/>
    </source>
</evidence>
<protein>
    <submittedName>
        <fullName evidence="1">DJ-1/PfpI family protein</fullName>
    </submittedName>
</protein>
<dbReference type="Proteomes" id="UP001064027">
    <property type="component" value="Chromosome"/>
</dbReference>